<dbReference type="PATRIC" id="fig|44252.3.peg.1605"/>
<dbReference type="PANTHER" id="PTHR43649:SF12">
    <property type="entry name" value="DIACETYLCHITOBIOSE BINDING PROTEIN DASA"/>
    <property type="match status" value="1"/>
</dbReference>
<dbReference type="Gene3D" id="3.40.190.10">
    <property type="entry name" value="Periplasmic binding protein-like II"/>
    <property type="match status" value="2"/>
</dbReference>
<dbReference type="Proteomes" id="UP000029278">
    <property type="component" value="Unassembled WGS sequence"/>
</dbReference>
<evidence type="ECO:0000313" key="5">
    <source>
        <dbReference type="Proteomes" id="UP000442469"/>
    </source>
</evidence>
<dbReference type="EMBL" id="JMQA01000020">
    <property type="protein sequence ID" value="KFN09961.1"/>
    <property type="molecule type" value="Genomic_DNA"/>
</dbReference>
<sequence>MTGNKKSKGMAIAAVILTASLLFTACSSSSNSKSNEPGGTQAGESGKRVTLKIEVFDRGNSPAGSTITDNYLTNYVQENFGDPNNIDVEFVPVPRSEEVEKLNVLMASGSDVPDIVFTYDTNTFNRYASQGGLTDLGPLLQQHAPNLKAFLGEDILQYGLYEGTQYAVPAKRSQVGKYASFIRQDWLDKLGLAVPQTTEELYEALKAFKEKDPGGTGGQVIPLAMTVANAQYEPLIWSFIEPLTEEQSYTLTQTLGSNDYPALLPGFKDALRFMNKLYNEGLMSKDFALDTDKKKLGEDVSSGKVGFFSEDDVNPFYENGTYATLQKNVPGAILAAVDVYSNSEGKHPKPMYNPNGMYIMVPKSSKRAVEAIKYLEWMAADDHLFHMQNGIEGENYMMVDGVPVAMEKQTEEALNRLYNSGDMAIIANGKQLGSEEMNLKARALQFPPEYQDIVAKAQQIANTDVIEPVVMKRPIAAQTKYGTTLQEKFNEMLVKTTMVKPDQFDSVYETMMKDYMASGGQAVLDERTAVYKEMQSK</sequence>
<dbReference type="STRING" id="44252.DJ90_373"/>
<name>A0A091A0X1_PAEMA</name>
<comment type="caution">
    <text evidence="2">The sequence shown here is derived from an EMBL/GenBank/DDBJ whole genome shotgun (WGS) entry which is preliminary data.</text>
</comment>
<dbReference type="AlphaFoldDB" id="A0A091A0X1"/>
<gene>
    <name evidence="2" type="ORF">DJ90_373</name>
    <name evidence="3" type="ORF">GNQ08_22910</name>
</gene>
<dbReference type="Proteomes" id="UP000442469">
    <property type="component" value="Unassembled WGS sequence"/>
</dbReference>
<dbReference type="EMBL" id="WNZZ01000022">
    <property type="protein sequence ID" value="MUG25222.1"/>
    <property type="molecule type" value="Genomic_DNA"/>
</dbReference>
<dbReference type="InterPro" id="IPR050490">
    <property type="entry name" value="Bact_solute-bd_prot1"/>
</dbReference>
<dbReference type="OrthoDB" id="2492023at2"/>
<dbReference type="PANTHER" id="PTHR43649">
    <property type="entry name" value="ARABINOSE-BINDING PROTEIN-RELATED"/>
    <property type="match status" value="1"/>
</dbReference>
<feature type="chain" id="PRO_5038207336" evidence="1">
    <location>
        <begin position="26"/>
        <end position="537"/>
    </location>
</feature>
<evidence type="ECO:0000313" key="3">
    <source>
        <dbReference type="EMBL" id="MUG25222.1"/>
    </source>
</evidence>
<feature type="signal peptide" evidence="1">
    <location>
        <begin position="1"/>
        <end position="25"/>
    </location>
</feature>
<evidence type="ECO:0000313" key="4">
    <source>
        <dbReference type="Proteomes" id="UP000029278"/>
    </source>
</evidence>
<accession>A0A091A0X1</accession>
<dbReference type="GeneID" id="77012190"/>
<dbReference type="PROSITE" id="PS51257">
    <property type="entry name" value="PROKAR_LIPOPROTEIN"/>
    <property type="match status" value="1"/>
</dbReference>
<protein>
    <submittedName>
        <fullName evidence="2">Bacterial extracellular solute-binding family protein</fullName>
    </submittedName>
    <submittedName>
        <fullName evidence="3">Extracellular solute-binding protein</fullName>
    </submittedName>
</protein>
<dbReference type="Pfam" id="PF01547">
    <property type="entry name" value="SBP_bac_1"/>
    <property type="match status" value="1"/>
</dbReference>
<reference evidence="2 4" key="1">
    <citation type="submission" date="2014-04" db="EMBL/GenBank/DDBJ databases">
        <authorList>
            <person name="Bishop-Lilly K.A."/>
            <person name="Broomall S.M."/>
            <person name="Chain P.S."/>
            <person name="Chertkov O."/>
            <person name="Coyne S.R."/>
            <person name="Daligault H.E."/>
            <person name="Davenport K.W."/>
            <person name="Erkkila T."/>
            <person name="Frey K.G."/>
            <person name="Gibbons H.S."/>
            <person name="Gu W."/>
            <person name="Jaissle J."/>
            <person name="Johnson S.L."/>
            <person name="Koroleva G.I."/>
            <person name="Ladner J.T."/>
            <person name="Lo C.-C."/>
            <person name="Minogue T.D."/>
            <person name="Munk C."/>
            <person name="Palacios G.F."/>
            <person name="Redden C.L."/>
            <person name="Rosenzweig C.N."/>
            <person name="Scholz M.B."/>
            <person name="Teshima H."/>
            <person name="Xu Y."/>
        </authorList>
    </citation>
    <scope>NUCLEOTIDE SEQUENCE [LARGE SCALE GENOMIC DNA]</scope>
    <source>
        <strain evidence="2 4">8244</strain>
    </source>
</reference>
<dbReference type="InterPro" id="IPR006059">
    <property type="entry name" value="SBP"/>
</dbReference>
<dbReference type="SUPFAM" id="SSF53850">
    <property type="entry name" value="Periplasmic binding protein-like II"/>
    <property type="match status" value="1"/>
</dbReference>
<evidence type="ECO:0000256" key="1">
    <source>
        <dbReference type="SAM" id="SignalP"/>
    </source>
</evidence>
<reference evidence="3 5" key="2">
    <citation type="submission" date="2019-11" db="EMBL/GenBank/DDBJ databases">
        <title>Draft genome sequences of five Paenibacillus species of dairy origin.</title>
        <authorList>
            <person name="Olajide A.M."/>
            <person name="Chen S."/>
            <person name="Lapointe G."/>
        </authorList>
    </citation>
    <scope>NUCLEOTIDE SEQUENCE [LARGE SCALE GENOMIC DNA]</scope>
    <source>
        <strain evidence="3 5">3CT49</strain>
    </source>
</reference>
<dbReference type="RefSeq" id="WP_036620894.1">
    <property type="nucleotide sequence ID" value="NZ_BGMM01000005.1"/>
</dbReference>
<organism evidence="2 4">
    <name type="scientific">Paenibacillus macerans</name>
    <name type="common">Bacillus macerans</name>
    <dbReference type="NCBI Taxonomy" id="44252"/>
    <lineage>
        <taxon>Bacteria</taxon>
        <taxon>Bacillati</taxon>
        <taxon>Bacillota</taxon>
        <taxon>Bacilli</taxon>
        <taxon>Bacillales</taxon>
        <taxon>Paenibacillaceae</taxon>
        <taxon>Paenibacillus</taxon>
    </lineage>
</organism>
<evidence type="ECO:0000313" key="2">
    <source>
        <dbReference type="EMBL" id="KFN09961.1"/>
    </source>
</evidence>
<keyword evidence="1" id="KW-0732">Signal</keyword>
<proteinExistence type="predicted"/>
<keyword evidence="4" id="KW-1185">Reference proteome</keyword>
<dbReference type="HOGENOM" id="CLU_021021_3_0_9"/>